<dbReference type="GO" id="GO:0046168">
    <property type="term" value="P:glycerol-3-phosphate catabolic process"/>
    <property type="evidence" value="ECO:0007669"/>
    <property type="project" value="TreeGrafter"/>
</dbReference>
<evidence type="ECO:0000256" key="1">
    <source>
        <dbReference type="ARBA" id="ARBA00001974"/>
    </source>
</evidence>
<evidence type="ECO:0000256" key="5">
    <source>
        <dbReference type="ARBA" id="ARBA00022630"/>
    </source>
</evidence>
<keyword evidence="6" id="KW-0274">FAD</keyword>
<dbReference type="FunFam" id="1.10.8.870:FF:000003">
    <property type="entry name" value="Glycerol-3-phosphate dehydrogenase"/>
    <property type="match status" value="1"/>
</dbReference>
<dbReference type="InterPro" id="IPR006076">
    <property type="entry name" value="FAD-dep_OxRdtase"/>
</dbReference>
<dbReference type="PANTHER" id="PTHR11985:SF31">
    <property type="entry name" value="GLYCEROL-3-PHOSPHATE DEHYDROGENASE 2"/>
    <property type="match status" value="1"/>
</dbReference>
<dbReference type="SUPFAM" id="SSF54373">
    <property type="entry name" value="FAD-linked reductases, C-terminal domain"/>
    <property type="match status" value="1"/>
</dbReference>
<feature type="domain" description="Alpha-glycerophosphate oxidase C-terminal" evidence="9">
    <location>
        <begin position="419"/>
        <end position="544"/>
    </location>
</feature>
<sequence length="588" mass="64053">MPAARPDPSRLDQSRLNPAARERALQSLRTEHLDVLVVGGGIVGIGSAFDAATRGLSVGIVEARDWASGTSSRSSKLVHGGIRYLEQLNFSLVREALTERSLLLRTIAPHLVTPIKFLYPVQHKWWERAYIGAGMMLYDALSYIGGRWPGVPHHRHLSQRQVKLASPSIDTTKIIGGLSYFDGHVDDARYAITLLRTAVAAGAHAANRTSVVEFLKNGDRVVGARCRDLDTGEEFDIRARTVLNATGVWTGETQKMVGETGHVKVRASKGVHIVVPRSAFKSTMGLLLRTEKSVLFVIPWNRHWIIGTTDTDWNLDLDEPAATSKDIDYILDHVNSVLSIPITRDQIQGVFAGLRPLIASDDTATTAKLSREHVVAHAGPGLVLIAGGKWTTYRVMARDAIDTIAEQLALDTGRAVPASTTESLPLIGARGFDAAWMRRARVAKTTGISIAHMELLLRRYGSEVDDLVELIEAEPALAQPLPGAREHLAVEAVFAASHESVRHLDDVLVRRMRISFESADRGIAAAPVVANLIAPILGWNASRRNAEVQSYLDRVAAERASNEQPTDESAERVRLAVPESGIPGLVVS</sequence>
<dbReference type="PANTHER" id="PTHR11985">
    <property type="entry name" value="GLYCEROL-3-PHOSPHATE DEHYDROGENASE"/>
    <property type="match status" value="1"/>
</dbReference>
<comment type="cofactor">
    <cofactor evidence="1">
        <name>FAD</name>
        <dbReference type="ChEBI" id="CHEBI:57692"/>
    </cofactor>
</comment>
<evidence type="ECO:0000313" key="10">
    <source>
        <dbReference type="EMBL" id="CAB4555618.1"/>
    </source>
</evidence>
<dbReference type="PRINTS" id="PR01001">
    <property type="entry name" value="FADG3PDH"/>
</dbReference>
<dbReference type="InterPro" id="IPR038299">
    <property type="entry name" value="DAO_C_sf"/>
</dbReference>
<evidence type="ECO:0000256" key="4">
    <source>
        <dbReference type="ARBA" id="ARBA00022490"/>
    </source>
</evidence>
<protein>
    <submittedName>
        <fullName evidence="10">Unannotated protein</fullName>
    </submittedName>
</protein>
<dbReference type="Gene3D" id="1.10.8.870">
    <property type="entry name" value="Alpha-glycerophosphate oxidase, cap domain"/>
    <property type="match status" value="1"/>
</dbReference>
<gene>
    <name evidence="10" type="ORF">UFOPK1591_00352</name>
</gene>
<dbReference type="Gene3D" id="3.50.50.60">
    <property type="entry name" value="FAD/NAD(P)-binding domain"/>
    <property type="match status" value="1"/>
</dbReference>
<proteinExistence type="inferred from homology"/>
<dbReference type="InterPro" id="IPR000447">
    <property type="entry name" value="G3P_DH_FAD-dep"/>
</dbReference>
<dbReference type="GO" id="GO:0005737">
    <property type="term" value="C:cytoplasm"/>
    <property type="evidence" value="ECO:0007669"/>
    <property type="project" value="UniProtKB-SubCell"/>
</dbReference>
<evidence type="ECO:0000256" key="3">
    <source>
        <dbReference type="ARBA" id="ARBA00007330"/>
    </source>
</evidence>
<dbReference type="Pfam" id="PF16901">
    <property type="entry name" value="DAO_C"/>
    <property type="match status" value="1"/>
</dbReference>
<dbReference type="GO" id="GO:0004368">
    <property type="term" value="F:glycerol-3-phosphate dehydrogenase (quinone) activity"/>
    <property type="evidence" value="ECO:0007669"/>
    <property type="project" value="InterPro"/>
</dbReference>
<name>A0A6J6D1F9_9ZZZZ</name>
<reference evidence="10" key="1">
    <citation type="submission" date="2020-05" db="EMBL/GenBank/DDBJ databases">
        <authorList>
            <person name="Chiriac C."/>
            <person name="Salcher M."/>
            <person name="Ghai R."/>
            <person name="Kavagutti S V."/>
        </authorList>
    </citation>
    <scope>NUCLEOTIDE SEQUENCE</scope>
</reference>
<feature type="domain" description="FAD dependent oxidoreductase" evidence="8">
    <location>
        <begin position="34"/>
        <end position="394"/>
    </location>
</feature>
<dbReference type="InterPro" id="IPR036188">
    <property type="entry name" value="FAD/NAD-bd_sf"/>
</dbReference>
<comment type="subcellular location">
    <subcellularLocation>
        <location evidence="2">Cytoplasm</location>
    </subcellularLocation>
</comment>
<evidence type="ECO:0000256" key="7">
    <source>
        <dbReference type="ARBA" id="ARBA00023002"/>
    </source>
</evidence>
<dbReference type="Pfam" id="PF01266">
    <property type="entry name" value="DAO"/>
    <property type="match status" value="1"/>
</dbReference>
<evidence type="ECO:0000256" key="6">
    <source>
        <dbReference type="ARBA" id="ARBA00022827"/>
    </source>
</evidence>
<accession>A0A6J6D1F9</accession>
<organism evidence="10">
    <name type="scientific">freshwater metagenome</name>
    <dbReference type="NCBI Taxonomy" id="449393"/>
    <lineage>
        <taxon>unclassified sequences</taxon>
        <taxon>metagenomes</taxon>
        <taxon>ecological metagenomes</taxon>
    </lineage>
</organism>
<keyword evidence="5" id="KW-0285">Flavoprotein</keyword>
<dbReference type="InterPro" id="IPR031656">
    <property type="entry name" value="DAO_C"/>
</dbReference>
<dbReference type="SUPFAM" id="SSF51905">
    <property type="entry name" value="FAD/NAD(P)-binding domain"/>
    <property type="match status" value="1"/>
</dbReference>
<dbReference type="Gene3D" id="3.30.9.10">
    <property type="entry name" value="D-Amino Acid Oxidase, subunit A, domain 2"/>
    <property type="match status" value="1"/>
</dbReference>
<dbReference type="AlphaFoldDB" id="A0A6J6D1F9"/>
<comment type="similarity">
    <text evidence="3">Belongs to the FAD-dependent glycerol-3-phosphate dehydrogenase family.</text>
</comment>
<keyword evidence="4" id="KW-0963">Cytoplasm</keyword>
<evidence type="ECO:0000259" key="8">
    <source>
        <dbReference type="Pfam" id="PF01266"/>
    </source>
</evidence>
<dbReference type="EMBL" id="CAEZTD010000017">
    <property type="protein sequence ID" value="CAB4555618.1"/>
    <property type="molecule type" value="Genomic_DNA"/>
</dbReference>
<evidence type="ECO:0000259" key="9">
    <source>
        <dbReference type="Pfam" id="PF16901"/>
    </source>
</evidence>
<dbReference type="PROSITE" id="PS00978">
    <property type="entry name" value="FAD_G3PDH_2"/>
    <property type="match status" value="1"/>
</dbReference>
<evidence type="ECO:0000256" key="2">
    <source>
        <dbReference type="ARBA" id="ARBA00004496"/>
    </source>
</evidence>
<keyword evidence="7" id="KW-0560">Oxidoreductase</keyword>